<reference evidence="2" key="1">
    <citation type="journal article" date="2019" name="Int. J. Syst. Evol. Microbiol.">
        <title>The Global Catalogue of Microorganisms (GCM) 10K type strain sequencing project: providing services to taxonomists for standard genome sequencing and annotation.</title>
        <authorList>
            <consortium name="The Broad Institute Genomics Platform"/>
            <consortium name="The Broad Institute Genome Sequencing Center for Infectious Disease"/>
            <person name="Wu L."/>
            <person name="Ma J."/>
        </authorList>
    </citation>
    <scope>NUCLEOTIDE SEQUENCE [LARGE SCALE GENOMIC DNA]</scope>
    <source>
        <strain evidence="2">CGMCC 1.16326</strain>
    </source>
</reference>
<keyword evidence="2" id="KW-1185">Reference proteome</keyword>
<proteinExistence type="predicted"/>
<evidence type="ECO:0000313" key="1">
    <source>
        <dbReference type="EMBL" id="MFC5393117.1"/>
    </source>
</evidence>
<dbReference type="RefSeq" id="WP_377008057.1">
    <property type="nucleotide sequence ID" value="NZ_JBHSLV010000019.1"/>
</dbReference>
<dbReference type="Proteomes" id="UP001596104">
    <property type="component" value="Unassembled WGS sequence"/>
</dbReference>
<name>A0ABW0H915_9HYPH</name>
<comment type="caution">
    <text evidence="1">The sequence shown here is derived from an EMBL/GenBank/DDBJ whole genome shotgun (WGS) entry which is preliminary data.</text>
</comment>
<evidence type="ECO:0000313" key="2">
    <source>
        <dbReference type="Proteomes" id="UP001596104"/>
    </source>
</evidence>
<accession>A0ABW0H915</accession>
<dbReference type="EMBL" id="JBHSLV010000019">
    <property type="protein sequence ID" value="MFC5393117.1"/>
    <property type="molecule type" value="Genomic_DNA"/>
</dbReference>
<sequence length="95" mass="10414">MRSTAREVAQRLGYSDAVVSHMLSRRYPGDVQAVLIRIRGALLGQQVDCPVLGPIGKDQCLQEQAKPFSSSNPARARLFRACRDCPSNRKNSGDA</sequence>
<gene>
    <name evidence="1" type="ORF">ACFPPC_10780</name>
</gene>
<protein>
    <submittedName>
        <fullName evidence="1">Transcriptional regulator</fullName>
    </submittedName>
</protein>
<organism evidence="1 2">
    <name type="scientific">Bosea vestrisii</name>
    <dbReference type="NCBI Taxonomy" id="151416"/>
    <lineage>
        <taxon>Bacteria</taxon>
        <taxon>Pseudomonadati</taxon>
        <taxon>Pseudomonadota</taxon>
        <taxon>Alphaproteobacteria</taxon>
        <taxon>Hyphomicrobiales</taxon>
        <taxon>Boseaceae</taxon>
        <taxon>Bosea</taxon>
    </lineage>
</organism>